<proteinExistence type="predicted"/>
<dbReference type="Gene3D" id="1.10.443.10">
    <property type="entry name" value="Intergrase catalytic core"/>
    <property type="match status" value="1"/>
</dbReference>
<feature type="region of interest" description="Disordered" evidence="2">
    <location>
        <begin position="1"/>
        <end position="30"/>
    </location>
</feature>
<dbReference type="RefSeq" id="WP_231821449.1">
    <property type="nucleotide sequence ID" value="NZ_CP082781.1"/>
</dbReference>
<reference evidence="3 4" key="1">
    <citation type="submission" date="2023-01" db="EMBL/GenBank/DDBJ databases">
        <title>Characterization of estradiol degrading bacteria Microbacterium sp. MZT7 and reveal degrading genes through genome analysis.</title>
        <authorList>
            <person name="Hao P."/>
            <person name="Gao Y."/>
        </authorList>
    </citation>
    <scope>NUCLEOTIDE SEQUENCE [LARGE SCALE GENOMIC DNA]</scope>
    <source>
        <strain evidence="3 4">MZT7</strain>
    </source>
</reference>
<dbReference type="Proteomes" id="UP001199642">
    <property type="component" value="Chromosome"/>
</dbReference>
<evidence type="ECO:0000256" key="2">
    <source>
        <dbReference type="SAM" id="MobiDB-lite"/>
    </source>
</evidence>
<gene>
    <name evidence="3" type="ORF">K8F61_09330</name>
</gene>
<dbReference type="EMBL" id="CP082781">
    <property type="protein sequence ID" value="UGS28333.1"/>
    <property type="molecule type" value="Genomic_DNA"/>
</dbReference>
<evidence type="ECO:0000313" key="4">
    <source>
        <dbReference type="Proteomes" id="UP001199642"/>
    </source>
</evidence>
<sequence length="427" mass="47037">MTVDAKKTGRRAASTKLDKGEHSIDRNTPTRRVLKGREVLVLDWSVRDMAGKLHTRRSQGASISETRNKAKRAAKAILETGGQKSDWRGTDKMTRFIDRVSRPAIDEASHRPASVSQYKRALSYIRAELAGYSIADAWHYDRLTDALYAIAAAHGAEQARQARTVLGLYVGQPLKRYRLATSNPIEGAKLDLAKRAPAQTGKKRGGVALGPEEQERVISYLLALDPAEGVVDVIRGRWKGIPVKQRRNAIDLTLLHAGTGIRIKESLMLERRDVVIDGELMFIDIRPEVAKTHIPRRAAVLDPRIQKRLASRLEETKDLGSNAPLIGGPANPAKRWTQNGSSGAADQIRALYPELATACDASALEFQRSHVWRTTLNARMEEAGIALKARAAQLGHGEAVNQSNYTAGIDMVGLSRAYRERQAADAR</sequence>
<keyword evidence="4" id="KW-1185">Reference proteome</keyword>
<accession>A0ABY3RW90</accession>
<feature type="compositionally biased region" description="Basic and acidic residues" evidence="2">
    <location>
        <begin position="16"/>
        <end position="25"/>
    </location>
</feature>
<organism evidence="3 4">
    <name type="scientific">Microbacterium resistens</name>
    <dbReference type="NCBI Taxonomy" id="156977"/>
    <lineage>
        <taxon>Bacteria</taxon>
        <taxon>Bacillati</taxon>
        <taxon>Actinomycetota</taxon>
        <taxon>Actinomycetes</taxon>
        <taxon>Micrococcales</taxon>
        <taxon>Microbacteriaceae</taxon>
        <taxon>Microbacterium</taxon>
    </lineage>
</organism>
<feature type="region of interest" description="Disordered" evidence="2">
    <location>
        <begin position="320"/>
        <end position="340"/>
    </location>
</feature>
<keyword evidence="1" id="KW-0233">DNA recombination</keyword>
<dbReference type="InterPro" id="IPR013762">
    <property type="entry name" value="Integrase-like_cat_sf"/>
</dbReference>
<protein>
    <recommendedName>
        <fullName evidence="5">Tyr recombinase domain-containing protein</fullName>
    </recommendedName>
</protein>
<dbReference type="SUPFAM" id="SSF56349">
    <property type="entry name" value="DNA breaking-rejoining enzymes"/>
    <property type="match status" value="1"/>
</dbReference>
<evidence type="ECO:0000313" key="3">
    <source>
        <dbReference type="EMBL" id="UGS28333.1"/>
    </source>
</evidence>
<evidence type="ECO:0000256" key="1">
    <source>
        <dbReference type="ARBA" id="ARBA00023172"/>
    </source>
</evidence>
<name>A0ABY3RW90_9MICO</name>
<dbReference type="InterPro" id="IPR011010">
    <property type="entry name" value="DNA_brk_join_enz"/>
</dbReference>
<evidence type="ECO:0008006" key="5">
    <source>
        <dbReference type="Google" id="ProtNLM"/>
    </source>
</evidence>